<dbReference type="RefSeq" id="WP_215648482.1">
    <property type="nucleotide sequence ID" value="NZ_CABUEN010000014.1"/>
</dbReference>
<dbReference type="Pfam" id="PF01128">
    <property type="entry name" value="IspD"/>
    <property type="match status" value="1"/>
</dbReference>
<name>A0A212IVF8_9BACT</name>
<comment type="pathway">
    <text evidence="4 13">Isoprenoid biosynthesis; isopentenyl diphosphate biosynthesis via DXP pathway; isopentenyl diphosphate from 1-deoxy-D-xylulose 5-phosphate: step 4/6.</text>
</comment>
<dbReference type="InterPro" id="IPR026596">
    <property type="entry name" value="IspD/F"/>
</dbReference>
<gene>
    <name evidence="13 15" type="primary">ispDF</name>
    <name evidence="15" type="ORF">KM92DES2_10096</name>
</gene>
<feature type="region of interest" description="2-C-methyl-D-erythritol 4-phosphate cytidylyltransferase" evidence="13">
    <location>
        <begin position="1"/>
        <end position="247"/>
    </location>
</feature>
<feature type="binding site" evidence="13">
    <location>
        <begin position="302"/>
        <end position="304"/>
    </location>
    <ligand>
        <name>4-CDP-2-C-methyl-D-erythritol 2-phosphate</name>
        <dbReference type="ChEBI" id="CHEBI:57919"/>
    </ligand>
</feature>
<feature type="region of interest" description="2-C-methyl-D-erythritol 2,4-cyclodiphosphate synthase" evidence="13">
    <location>
        <begin position="248"/>
        <end position="403"/>
    </location>
</feature>
<proteinExistence type="inferred from homology"/>
<dbReference type="HAMAP" id="MF_00107">
    <property type="entry name" value="IspF"/>
    <property type="match status" value="1"/>
</dbReference>
<feature type="site" description="Transition state stabilizer" evidence="13">
    <location>
        <position position="36"/>
    </location>
</feature>
<evidence type="ECO:0000256" key="13">
    <source>
        <dbReference type="HAMAP-Rule" id="MF_01520"/>
    </source>
</evidence>
<dbReference type="PROSITE" id="PS01350">
    <property type="entry name" value="ISPF"/>
    <property type="match status" value="1"/>
</dbReference>
<feature type="binding site" evidence="13">
    <location>
        <position position="254"/>
    </location>
    <ligand>
        <name>a divalent metal cation</name>
        <dbReference type="ChEBI" id="CHEBI:60240"/>
    </ligand>
</feature>
<reference evidence="15" key="1">
    <citation type="submission" date="2016-04" db="EMBL/GenBank/DDBJ databases">
        <authorList>
            <person name="Evans L.H."/>
            <person name="Alamgir A."/>
            <person name="Owens N."/>
            <person name="Weber N.D."/>
            <person name="Virtaneva K."/>
            <person name="Barbian K."/>
            <person name="Babar A."/>
            <person name="Rosenke K."/>
        </authorList>
    </citation>
    <scope>NUCLEOTIDE SEQUENCE</scope>
    <source>
        <strain evidence="15">92-2</strain>
    </source>
</reference>
<evidence type="ECO:0000256" key="9">
    <source>
        <dbReference type="ARBA" id="ARBA00022723"/>
    </source>
</evidence>
<comment type="function">
    <text evidence="13">Bifunctional enzyme that catalyzes the formation of 4-diphosphocytidyl-2-C-methyl-D-erythritol from CTP and 2-C-methyl-D-erythritol 4-phosphate (MEP) (IspD), and catalyzes the conversion of 4-diphosphocytidyl-2-C-methyl-D-erythritol 2-phosphate (CDP-ME2P) to 2-C-methyl-D-erythritol 2,4-cyclodiphosphate (ME-CPP) with a corresponding release of cytidine 5-monophosphate (CMP) (IspF).</text>
</comment>
<comment type="caution">
    <text evidence="13">Lacks conserved residue(s) required for the propagation of feature annotation.</text>
</comment>
<feature type="binding site" evidence="13">
    <location>
        <begin position="254"/>
        <end position="256"/>
    </location>
    <ligand>
        <name>4-CDP-2-C-methyl-D-erythritol 2-phosphate</name>
        <dbReference type="ChEBI" id="CHEBI:57919"/>
    </ligand>
</feature>
<evidence type="ECO:0000256" key="7">
    <source>
        <dbReference type="ARBA" id="ARBA00022679"/>
    </source>
</evidence>
<comment type="similarity">
    <text evidence="6">Belongs to the IspD/TarI cytidylyltransferase family. IspD subfamily.</text>
</comment>
<feature type="site" description="Transition state stabilizer" evidence="13">
    <location>
        <position position="26"/>
    </location>
</feature>
<dbReference type="NCBIfam" id="TIGR00453">
    <property type="entry name" value="ispD"/>
    <property type="match status" value="1"/>
</dbReference>
<dbReference type="InterPro" id="IPR036571">
    <property type="entry name" value="MECDP_synthase_sf"/>
</dbReference>
<feature type="binding site" evidence="13">
    <location>
        <position position="388"/>
    </location>
    <ligand>
        <name>4-CDP-2-C-methyl-D-erythritol 2-phosphate</name>
        <dbReference type="ChEBI" id="CHEBI:57919"/>
    </ligand>
</feature>
<evidence type="ECO:0000256" key="3">
    <source>
        <dbReference type="ARBA" id="ARBA00001968"/>
    </source>
</evidence>
<comment type="catalytic activity">
    <reaction evidence="1 13">
        <text>4-CDP-2-C-methyl-D-erythritol 2-phosphate = 2-C-methyl-D-erythritol 2,4-cyclic diphosphate + CMP</text>
        <dbReference type="Rhea" id="RHEA:23864"/>
        <dbReference type="ChEBI" id="CHEBI:57919"/>
        <dbReference type="ChEBI" id="CHEBI:58483"/>
        <dbReference type="ChEBI" id="CHEBI:60377"/>
        <dbReference type="EC" id="4.6.1.12"/>
    </reaction>
</comment>
<feature type="site" description="Positions MEP for the nucleophilic attack" evidence="13">
    <location>
        <position position="228"/>
    </location>
</feature>
<dbReference type="GO" id="GO:0019288">
    <property type="term" value="P:isopentenyl diphosphate biosynthetic process, methylerythritol 4-phosphate pathway"/>
    <property type="evidence" value="ECO:0007669"/>
    <property type="project" value="UniProtKB-UniRule"/>
</dbReference>
<feature type="binding site" evidence="13">
    <location>
        <position position="256"/>
    </location>
    <ligand>
        <name>a divalent metal cation</name>
        <dbReference type="ChEBI" id="CHEBI:60240"/>
    </ligand>
</feature>
<dbReference type="PANTHER" id="PTHR43181:SF1">
    <property type="entry name" value="2-C-METHYL-D-ERYTHRITOL 2,4-CYCLODIPHOSPHATE SYNTHASE, CHLOROPLASTIC"/>
    <property type="match status" value="1"/>
</dbReference>
<comment type="similarity">
    <text evidence="13">In the C-terminal section; belongs to the IspF family.</text>
</comment>
<dbReference type="EC" id="4.6.1.12" evidence="13"/>
<evidence type="ECO:0000256" key="6">
    <source>
        <dbReference type="ARBA" id="ARBA00009789"/>
    </source>
</evidence>
<evidence type="ECO:0000313" key="15">
    <source>
        <dbReference type="EMBL" id="SBV91174.1"/>
    </source>
</evidence>
<feature type="domain" description="2-C-methyl-D-erythritol 2,4-cyclodiphosphate synthase" evidence="14">
    <location>
        <begin position="247"/>
        <end position="399"/>
    </location>
</feature>
<dbReference type="InterPro" id="IPR003526">
    <property type="entry name" value="MECDP_synthase"/>
</dbReference>
<dbReference type="UniPathway" id="UPA00056">
    <property type="reaction ID" value="UER00093"/>
</dbReference>
<evidence type="ECO:0000256" key="11">
    <source>
        <dbReference type="ARBA" id="ARBA00023239"/>
    </source>
</evidence>
<feature type="binding site" evidence="13">
    <location>
        <begin position="307"/>
        <end position="311"/>
    </location>
    <ligand>
        <name>4-CDP-2-C-methyl-D-erythritol 2-phosphate</name>
        <dbReference type="ChEBI" id="CHEBI:57919"/>
    </ligand>
</feature>
<feature type="site" description="Positions MEP for the nucleophilic attack" evidence="13">
    <location>
        <position position="172"/>
    </location>
</feature>
<evidence type="ECO:0000256" key="10">
    <source>
        <dbReference type="ARBA" id="ARBA00023229"/>
    </source>
</evidence>
<dbReference type="InterPro" id="IPR034683">
    <property type="entry name" value="IspD/TarI"/>
</dbReference>
<dbReference type="GO" id="GO:0016114">
    <property type="term" value="P:terpenoid biosynthetic process"/>
    <property type="evidence" value="ECO:0007669"/>
    <property type="project" value="InterPro"/>
</dbReference>
<dbReference type="HAMAP" id="MF_01520">
    <property type="entry name" value="IspDF"/>
    <property type="match status" value="1"/>
</dbReference>
<evidence type="ECO:0000256" key="12">
    <source>
        <dbReference type="ARBA" id="ARBA00023268"/>
    </source>
</evidence>
<comment type="cofactor">
    <cofactor evidence="3 13">
        <name>a divalent metal cation</name>
        <dbReference type="ChEBI" id="CHEBI:60240"/>
    </cofactor>
</comment>
<feature type="site" description="Transition state stabilizer" evidence="13">
    <location>
        <position position="379"/>
    </location>
</feature>
<feature type="site" description="Transition state stabilizer" evidence="13">
    <location>
        <position position="280"/>
    </location>
</feature>
<dbReference type="HAMAP" id="MF_00108">
    <property type="entry name" value="IspD"/>
    <property type="match status" value="1"/>
</dbReference>
<dbReference type="SUPFAM" id="SSF69765">
    <property type="entry name" value="IpsF-like"/>
    <property type="match status" value="1"/>
</dbReference>
<feature type="binding site" evidence="13">
    <location>
        <begin position="378"/>
        <end position="381"/>
    </location>
    <ligand>
        <name>4-CDP-2-C-methyl-D-erythritol 2-phosphate</name>
        <dbReference type="ChEBI" id="CHEBI:57919"/>
    </ligand>
</feature>
<dbReference type="InterPro" id="IPR018294">
    <property type="entry name" value="ISPD_synthase_CS"/>
</dbReference>
<keyword evidence="11 13" id="KW-0456">Lyase</keyword>
<keyword evidence="12 13" id="KW-0511">Multifunctional enzyme</keyword>
<feature type="binding site" evidence="13">
    <location>
        <position position="288"/>
    </location>
    <ligand>
        <name>a divalent metal cation</name>
        <dbReference type="ChEBI" id="CHEBI:60240"/>
    </ligand>
</feature>
<dbReference type="SUPFAM" id="SSF53448">
    <property type="entry name" value="Nucleotide-diphospho-sugar transferases"/>
    <property type="match status" value="1"/>
</dbReference>
<dbReference type="InterPro" id="IPR001228">
    <property type="entry name" value="IspD"/>
</dbReference>
<dbReference type="InterPro" id="IPR029044">
    <property type="entry name" value="Nucleotide-diphossugar_trans"/>
</dbReference>
<keyword evidence="7 13" id="KW-0808">Transferase</keyword>
<dbReference type="InterPro" id="IPR020555">
    <property type="entry name" value="MECDP_synthase_CS"/>
</dbReference>
<sequence>MSESSGTSSVAAKPWALILAAGQGTRMADATGGTAKQFLPWQGAPLFWHAARAMSRSACVAGIVFVFPPSQLTEANELLADLHRHDDLGLPWVTACGGPLRQDSVRLGLAALPLRPACVLVHDAARPFLSPTLVRRVCEALAEGAAGVIPAISVTDTIKTVENGRVTATLPRDGLAAVQTPQGFQLEALLSAHAHAVEAGLAVTDDASLLEALGLEVRVIQGEAANVKITRPEDLDLLQDENPLPSIRTGMGYDVHRYGQGRPMRLGGVSIPNAPEVLAHSDGDVLLHALSDALLGCACLGDIGQHFSDKDPRFDGISSAILLHQVLDMVREAGCTPCHVDMTIVAQVPKLAPYREEIRKNVARLMGLPASCVNLKATTEEHLGFTGRSEGIKAYAVVTARGR</sequence>
<evidence type="ECO:0000259" key="14">
    <source>
        <dbReference type="Pfam" id="PF02542"/>
    </source>
</evidence>
<dbReference type="GO" id="GO:0050518">
    <property type="term" value="F:2-C-methyl-D-erythritol 4-phosphate cytidylyltransferase activity"/>
    <property type="evidence" value="ECO:0007669"/>
    <property type="project" value="UniProtKB-UniRule"/>
</dbReference>
<evidence type="ECO:0000256" key="1">
    <source>
        <dbReference type="ARBA" id="ARBA00000200"/>
    </source>
</evidence>
<dbReference type="PANTHER" id="PTHR43181">
    <property type="entry name" value="2-C-METHYL-D-ERYTHRITOL 2,4-CYCLODIPHOSPHATE SYNTHASE, CHLOROPLASTIC"/>
    <property type="match status" value="1"/>
</dbReference>
<feature type="binding site" evidence="13">
    <location>
        <begin position="280"/>
        <end position="281"/>
    </location>
    <ligand>
        <name>4-CDP-2-C-methyl-D-erythritol 2-phosphate</name>
        <dbReference type="ChEBI" id="CHEBI:57919"/>
    </ligand>
</feature>
<dbReference type="NCBIfam" id="TIGR00151">
    <property type="entry name" value="ispF"/>
    <property type="match status" value="1"/>
</dbReference>
<comment type="similarity">
    <text evidence="13">In the N-terminal section; belongs to the IspD/TarI cytidylyltransferase family. IspD subfamily.</text>
</comment>
<evidence type="ECO:0000256" key="4">
    <source>
        <dbReference type="ARBA" id="ARBA00004709"/>
    </source>
</evidence>
<dbReference type="AlphaFoldDB" id="A0A212IVF8"/>
<evidence type="ECO:0000256" key="8">
    <source>
        <dbReference type="ARBA" id="ARBA00022695"/>
    </source>
</evidence>
<dbReference type="FunFam" id="3.90.550.10:FF:000003">
    <property type="entry name" value="2-C-methyl-D-erythritol 4-phosphate cytidylyltransferase"/>
    <property type="match status" value="1"/>
</dbReference>
<dbReference type="PROSITE" id="PS01295">
    <property type="entry name" value="ISPD"/>
    <property type="match status" value="1"/>
</dbReference>
<feature type="binding site" evidence="13">
    <location>
        <position position="385"/>
    </location>
    <ligand>
        <name>4-CDP-2-C-methyl-D-erythritol 2-phosphate</name>
        <dbReference type="ChEBI" id="CHEBI:57919"/>
    </ligand>
</feature>
<dbReference type="Gene3D" id="3.90.550.10">
    <property type="entry name" value="Spore Coat Polysaccharide Biosynthesis Protein SpsA, Chain A"/>
    <property type="match status" value="1"/>
</dbReference>
<comment type="catalytic activity">
    <reaction evidence="2 13">
        <text>2-C-methyl-D-erythritol 4-phosphate + CTP + H(+) = 4-CDP-2-C-methyl-D-erythritol + diphosphate</text>
        <dbReference type="Rhea" id="RHEA:13429"/>
        <dbReference type="ChEBI" id="CHEBI:15378"/>
        <dbReference type="ChEBI" id="CHEBI:33019"/>
        <dbReference type="ChEBI" id="CHEBI:37563"/>
        <dbReference type="ChEBI" id="CHEBI:57823"/>
        <dbReference type="ChEBI" id="CHEBI:58262"/>
        <dbReference type="EC" id="2.7.7.60"/>
    </reaction>
</comment>
<dbReference type="EC" id="2.7.7.60" evidence="13"/>
<keyword evidence="9 13" id="KW-0479">Metal-binding</keyword>
<dbReference type="CDD" id="cd02516">
    <property type="entry name" value="CDP-ME_synthetase"/>
    <property type="match status" value="1"/>
</dbReference>
<organism evidence="15">
    <name type="scientific">uncultured Desulfovibrio sp</name>
    <dbReference type="NCBI Taxonomy" id="167968"/>
    <lineage>
        <taxon>Bacteria</taxon>
        <taxon>Pseudomonadati</taxon>
        <taxon>Thermodesulfobacteriota</taxon>
        <taxon>Desulfovibrionia</taxon>
        <taxon>Desulfovibrionales</taxon>
        <taxon>Desulfovibrionaceae</taxon>
        <taxon>Desulfovibrio</taxon>
        <taxon>environmental samples</taxon>
    </lineage>
</organism>
<evidence type="ECO:0000256" key="5">
    <source>
        <dbReference type="ARBA" id="ARBA00004787"/>
    </source>
</evidence>
<accession>A0A212IVF8</accession>
<evidence type="ECO:0000256" key="2">
    <source>
        <dbReference type="ARBA" id="ARBA00001282"/>
    </source>
</evidence>
<dbReference type="CDD" id="cd00554">
    <property type="entry name" value="MECDP_synthase"/>
    <property type="match status" value="1"/>
</dbReference>
<dbReference type="GO" id="GO:0008685">
    <property type="term" value="F:2-C-methyl-D-erythritol 2,4-cyclodiphosphate synthase activity"/>
    <property type="evidence" value="ECO:0007669"/>
    <property type="project" value="UniProtKB-UniRule"/>
</dbReference>
<keyword evidence="10 13" id="KW-0414">Isoprene biosynthesis</keyword>
<protein>
    <recommendedName>
        <fullName evidence="13">Bifunctional enzyme IspD/IspF</fullName>
    </recommendedName>
    <domain>
        <recommendedName>
            <fullName evidence="13">2-C-methyl-D-erythritol 4-phosphate cytidylyltransferase</fullName>
            <ecNumber evidence="13">2.7.7.60</ecNumber>
        </recommendedName>
        <alternativeName>
            <fullName evidence="13">4-diphosphocytidyl-2C-methyl-D-erythritol synthase</fullName>
        </alternativeName>
        <alternativeName>
            <fullName evidence="13">MEP cytidylyltransferase</fullName>
            <shortName evidence="13">MCT</shortName>
        </alternativeName>
    </domain>
    <domain>
        <recommendedName>
            <fullName evidence="13">2-C-methyl-D-erythritol 2,4-cyclodiphosphate synthase</fullName>
            <shortName evidence="13">MECDP-synthase</shortName>
            <shortName evidence="13">MECPP-synthase</shortName>
            <shortName evidence="13">MECPS</shortName>
            <ecNumber evidence="13">4.6.1.12</ecNumber>
        </recommendedName>
    </domain>
</protein>
<dbReference type="Pfam" id="PF02542">
    <property type="entry name" value="YgbB"/>
    <property type="match status" value="1"/>
</dbReference>
<dbReference type="EMBL" id="FLUP01000001">
    <property type="protein sequence ID" value="SBV91174.1"/>
    <property type="molecule type" value="Genomic_DNA"/>
</dbReference>
<dbReference type="GO" id="GO:0046872">
    <property type="term" value="F:metal ion binding"/>
    <property type="evidence" value="ECO:0007669"/>
    <property type="project" value="UniProtKB-KW"/>
</dbReference>
<keyword evidence="8 13" id="KW-0548">Nucleotidyltransferase</keyword>
<dbReference type="Gene3D" id="3.30.1330.50">
    <property type="entry name" value="2-C-methyl-D-erythritol 2,4-cyclodiphosphate synthase"/>
    <property type="match status" value="1"/>
</dbReference>
<comment type="pathway">
    <text evidence="5 13">Isoprenoid biosynthesis; isopentenyl diphosphate biosynthesis via DXP pathway; isopentenyl diphosphate from 1-deoxy-D-xylulose 5-phosphate: step 2/6.</text>
</comment>